<evidence type="ECO:0000256" key="4">
    <source>
        <dbReference type="PROSITE-ProRule" id="PRU00335"/>
    </source>
</evidence>
<evidence type="ECO:0000256" key="1">
    <source>
        <dbReference type="ARBA" id="ARBA00023015"/>
    </source>
</evidence>
<gene>
    <name evidence="6" type="ORF">D7I44_12145</name>
</gene>
<keyword evidence="1" id="KW-0805">Transcription regulation</keyword>
<reference evidence="6 7" key="1">
    <citation type="submission" date="2018-09" db="EMBL/GenBank/DDBJ databases">
        <title>Genome sequencing of strain 2DFW10M-5.</title>
        <authorList>
            <person name="Heo J."/>
            <person name="Kim S.-J."/>
            <person name="Kwon S.-W."/>
        </authorList>
    </citation>
    <scope>NUCLEOTIDE SEQUENCE [LARGE SCALE GENOMIC DNA]</scope>
    <source>
        <strain evidence="6 7">2DFW10M-5</strain>
    </source>
</reference>
<dbReference type="Gene3D" id="1.10.357.10">
    <property type="entry name" value="Tetracycline Repressor, domain 2"/>
    <property type="match status" value="1"/>
</dbReference>
<accession>A0A387BNC6</accession>
<dbReference type="PROSITE" id="PS50977">
    <property type="entry name" value="HTH_TETR_2"/>
    <property type="match status" value="1"/>
</dbReference>
<dbReference type="SUPFAM" id="SSF46689">
    <property type="entry name" value="Homeodomain-like"/>
    <property type="match status" value="1"/>
</dbReference>
<keyword evidence="7" id="KW-1185">Reference proteome</keyword>
<dbReference type="Gene3D" id="1.10.10.60">
    <property type="entry name" value="Homeodomain-like"/>
    <property type="match status" value="1"/>
</dbReference>
<dbReference type="Proteomes" id="UP000275069">
    <property type="component" value="Chromosome"/>
</dbReference>
<dbReference type="PRINTS" id="PR00455">
    <property type="entry name" value="HTHTETR"/>
</dbReference>
<dbReference type="InterPro" id="IPR001647">
    <property type="entry name" value="HTH_TetR"/>
</dbReference>
<proteinExistence type="predicted"/>
<sequence length="217" mass="24351">MTDVKEPGLRERKRVATRRAIEKAAIDLSLDKGYENVTVDEIAEAADVSPRTFFNYFPSKEAAVIGHAPEAPEPEKVEAFLTAPAEQSVLDGIRALIAGFIDAKSDEETRATHELQEQRMRVMLRHPHLFRQRMETMEDLTNQMIELVSKRLVVLDPALEADPSALRDRARLVVFVSFAGLRNAWASWAERGGKGRLAACVDRSFEQLHLLSSQVNV</sequence>
<dbReference type="Pfam" id="PF00440">
    <property type="entry name" value="TetR_N"/>
    <property type="match status" value="1"/>
</dbReference>
<dbReference type="PANTHER" id="PTHR30055:SF238">
    <property type="entry name" value="MYCOFACTOCIN BIOSYNTHESIS TRANSCRIPTIONAL REGULATOR MFTR-RELATED"/>
    <property type="match status" value="1"/>
</dbReference>
<dbReference type="PROSITE" id="PS01081">
    <property type="entry name" value="HTH_TETR_1"/>
    <property type="match status" value="1"/>
</dbReference>
<dbReference type="KEGG" id="gry:D7I44_12145"/>
<dbReference type="AlphaFoldDB" id="A0A387BNC6"/>
<keyword evidence="3" id="KW-0804">Transcription</keyword>
<dbReference type="GO" id="GO:0003700">
    <property type="term" value="F:DNA-binding transcription factor activity"/>
    <property type="evidence" value="ECO:0007669"/>
    <property type="project" value="TreeGrafter"/>
</dbReference>
<dbReference type="EMBL" id="CP032624">
    <property type="protein sequence ID" value="AYG04208.1"/>
    <property type="molecule type" value="Genomic_DNA"/>
</dbReference>
<dbReference type="RefSeq" id="WP_120789738.1">
    <property type="nucleotide sequence ID" value="NZ_CP032624.1"/>
</dbReference>
<protein>
    <submittedName>
        <fullName evidence="6">TetR family transcriptional regulator</fullName>
    </submittedName>
</protein>
<evidence type="ECO:0000313" key="6">
    <source>
        <dbReference type="EMBL" id="AYG04208.1"/>
    </source>
</evidence>
<organism evidence="6 7">
    <name type="scientific">Gryllotalpicola protaetiae</name>
    <dbReference type="NCBI Taxonomy" id="2419771"/>
    <lineage>
        <taxon>Bacteria</taxon>
        <taxon>Bacillati</taxon>
        <taxon>Actinomycetota</taxon>
        <taxon>Actinomycetes</taxon>
        <taxon>Micrococcales</taxon>
        <taxon>Microbacteriaceae</taxon>
        <taxon>Gryllotalpicola</taxon>
    </lineage>
</organism>
<evidence type="ECO:0000313" key="7">
    <source>
        <dbReference type="Proteomes" id="UP000275069"/>
    </source>
</evidence>
<evidence type="ECO:0000256" key="2">
    <source>
        <dbReference type="ARBA" id="ARBA00023125"/>
    </source>
</evidence>
<dbReference type="OrthoDB" id="8688418at2"/>
<feature type="domain" description="HTH tetR-type" evidence="5">
    <location>
        <begin position="15"/>
        <end position="75"/>
    </location>
</feature>
<feature type="DNA-binding region" description="H-T-H motif" evidence="4">
    <location>
        <begin position="38"/>
        <end position="57"/>
    </location>
</feature>
<dbReference type="PANTHER" id="PTHR30055">
    <property type="entry name" value="HTH-TYPE TRANSCRIPTIONAL REGULATOR RUTR"/>
    <property type="match status" value="1"/>
</dbReference>
<dbReference type="InterPro" id="IPR050109">
    <property type="entry name" value="HTH-type_TetR-like_transc_reg"/>
</dbReference>
<evidence type="ECO:0000256" key="3">
    <source>
        <dbReference type="ARBA" id="ARBA00023163"/>
    </source>
</evidence>
<keyword evidence="2 4" id="KW-0238">DNA-binding</keyword>
<name>A0A387BNC6_9MICO</name>
<evidence type="ECO:0000259" key="5">
    <source>
        <dbReference type="PROSITE" id="PS50977"/>
    </source>
</evidence>
<dbReference type="InterPro" id="IPR023772">
    <property type="entry name" value="DNA-bd_HTH_TetR-type_CS"/>
</dbReference>
<dbReference type="GO" id="GO:0000976">
    <property type="term" value="F:transcription cis-regulatory region binding"/>
    <property type="evidence" value="ECO:0007669"/>
    <property type="project" value="TreeGrafter"/>
</dbReference>
<dbReference type="InterPro" id="IPR009057">
    <property type="entry name" value="Homeodomain-like_sf"/>
</dbReference>